<comment type="caution">
    <text evidence="3">The sequence shown here is derived from an EMBL/GenBank/DDBJ whole genome shotgun (WGS) entry which is preliminary data.</text>
</comment>
<dbReference type="Pfam" id="PF14111">
    <property type="entry name" value="DUF4283"/>
    <property type="match status" value="1"/>
</dbReference>
<feature type="compositionally biased region" description="Basic and acidic residues" evidence="1">
    <location>
        <begin position="248"/>
        <end position="261"/>
    </location>
</feature>
<evidence type="ECO:0000313" key="3">
    <source>
        <dbReference type="EMBL" id="GEU44599.1"/>
    </source>
</evidence>
<dbReference type="SUPFAM" id="SSF56219">
    <property type="entry name" value="DNase I-like"/>
    <property type="match status" value="1"/>
</dbReference>
<feature type="domain" description="DUF4283" evidence="2">
    <location>
        <begin position="82"/>
        <end position="162"/>
    </location>
</feature>
<gene>
    <name evidence="3" type="ORF">Tci_016577</name>
</gene>
<dbReference type="InterPro" id="IPR036691">
    <property type="entry name" value="Endo/exonu/phosph_ase_sf"/>
</dbReference>
<proteinExistence type="predicted"/>
<dbReference type="PANTHER" id="PTHR31286">
    <property type="entry name" value="GLYCINE-RICH CELL WALL STRUCTURAL PROTEIN 1.8-LIKE"/>
    <property type="match status" value="1"/>
</dbReference>
<dbReference type="EMBL" id="BKCJ010001867">
    <property type="protein sequence ID" value="GEU44599.1"/>
    <property type="molecule type" value="Genomic_DNA"/>
</dbReference>
<dbReference type="InterPro" id="IPR025558">
    <property type="entry name" value="DUF4283"/>
</dbReference>
<feature type="compositionally biased region" description="Polar residues" evidence="1">
    <location>
        <begin position="262"/>
        <end position="272"/>
    </location>
</feature>
<accession>A0A6L2K6G5</accession>
<dbReference type="AlphaFoldDB" id="A0A6L2K6G5"/>
<dbReference type="InterPro" id="IPR040256">
    <property type="entry name" value="At4g02000-like"/>
</dbReference>
<evidence type="ECO:0000256" key="1">
    <source>
        <dbReference type="SAM" id="MobiDB-lite"/>
    </source>
</evidence>
<dbReference type="Gene3D" id="3.60.10.10">
    <property type="entry name" value="Endonuclease/exonuclease/phosphatase"/>
    <property type="match status" value="1"/>
</dbReference>
<protein>
    <recommendedName>
        <fullName evidence="2">DUF4283 domain-containing protein</fullName>
    </recommendedName>
</protein>
<dbReference type="PANTHER" id="PTHR31286:SF99">
    <property type="entry name" value="DUF4283 DOMAIN-CONTAINING PROTEIN"/>
    <property type="match status" value="1"/>
</dbReference>
<sequence>MRTLMQSSQEVVIGIKATRVSSNPSLNMTDVAFPDVTDGGETFVVANDFNSNEAGLGEVEVSSTPTSYAEAAGAVVEKVSVRFENTMYGYFNGKRIAFSVVEYYARNNWSKYGLKRIMMNAKGFFFYKLDTRVGLESILEGGPWMIPNSPIILKKWSMKTGLQKEKLTRIPIWVKLHDVPIQVFKEDDLDGLNFVKETIRVEYEWKPPRCHTYNIFGHTGESCNKKGVLVSKGFQVGKGFAFQPRAPNDGDKGGGGRRDTSSKQSLFTNNTDAPFANKDKKKEKDVVDKGSMKMYNIATPNPFAALGGDEDEEEDVENIWDESANLNLNNTWARTLVVNVPNVCRGWKWTSNGSLCSKGTRIILGWNEDIVDVMIMAQTNQDNLAGQAYRMGDKPWVLLGDFNATLNLEDHLCGSCEPSIAMREFKECVQKMEVMDVNSTGLHFTWNQKPKGSNGVLKKIDRIMCNIPFNDFFPKGFRFAIDSGWNMNVNGCAMYRVVKRLKGLKTPLRKLLHDQAVKEATLDEDRFLRQKSKVEWLHACDSNFSYFHRIVKSTCIRNRIKMVRDSANILHEGSGHHFPLDNQDLFHQVLDDQKAAFMVREAWDIVGKDVTCAIKEFFVNGKLLKELNHTIISLIPKVSTLAKVNDYRPISCCNVLYKYDLFLFTKGHPDYVQVIMSALEEFKNVLGLVPSFSTSDLVSSLILNGSWKWPPDWEARFPDLFHIQVLVIQTDREDVIMWRDEEGIFKPFYVACAWDTIRLRADVIEEAIAFIIPISKGKSVLSIISRIVLAATTYYLWNERNSRLFKKKVSSAEKVFKEVASFGSFAPVMLLLVS</sequence>
<name>A0A6L2K6G5_TANCI</name>
<evidence type="ECO:0000259" key="2">
    <source>
        <dbReference type="Pfam" id="PF14111"/>
    </source>
</evidence>
<reference evidence="3" key="1">
    <citation type="journal article" date="2019" name="Sci. Rep.">
        <title>Draft genome of Tanacetum cinerariifolium, the natural source of mosquito coil.</title>
        <authorList>
            <person name="Yamashiro T."/>
            <person name="Shiraishi A."/>
            <person name="Satake H."/>
            <person name="Nakayama K."/>
        </authorList>
    </citation>
    <scope>NUCLEOTIDE SEQUENCE</scope>
</reference>
<organism evidence="3">
    <name type="scientific">Tanacetum cinerariifolium</name>
    <name type="common">Dalmatian daisy</name>
    <name type="synonym">Chrysanthemum cinerariifolium</name>
    <dbReference type="NCBI Taxonomy" id="118510"/>
    <lineage>
        <taxon>Eukaryota</taxon>
        <taxon>Viridiplantae</taxon>
        <taxon>Streptophyta</taxon>
        <taxon>Embryophyta</taxon>
        <taxon>Tracheophyta</taxon>
        <taxon>Spermatophyta</taxon>
        <taxon>Magnoliopsida</taxon>
        <taxon>eudicotyledons</taxon>
        <taxon>Gunneridae</taxon>
        <taxon>Pentapetalae</taxon>
        <taxon>asterids</taxon>
        <taxon>campanulids</taxon>
        <taxon>Asterales</taxon>
        <taxon>Asteraceae</taxon>
        <taxon>Asteroideae</taxon>
        <taxon>Anthemideae</taxon>
        <taxon>Anthemidinae</taxon>
        <taxon>Tanacetum</taxon>
    </lineage>
</organism>
<feature type="region of interest" description="Disordered" evidence="1">
    <location>
        <begin position="241"/>
        <end position="283"/>
    </location>
</feature>